<dbReference type="PANTHER" id="PTHR30336">
    <property type="entry name" value="INNER MEMBRANE PROTEIN, PROBABLE PERMEASE"/>
    <property type="match status" value="1"/>
</dbReference>
<evidence type="ECO:0000259" key="2">
    <source>
        <dbReference type="Pfam" id="PF02698"/>
    </source>
</evidence>
<keyword evidence="1" id="KW-1133">Transmembrane helix</keyword>
<dbReference type="CDD" id="cd06259">
    <property type="entry name" value="YdcF-like"/>
    <property type="match status" value="1"/>
</dbReference>
<dbReference type="InterPro" id="IPR051599">
    <property type="entry name" value="Cell_Envelope_Assoc"/>
</dbReference>
<dbReference type="AlphaFoldDB" id="A0A7W2M4Y8"/>
<comment type="caution">
    <text evidence="3">The sequence shown here is derived from an EMBL/GenBank/DDBJ whole genome shotgun (WGS) entry which is preliminary data.</text>
</comment>
<feature type="transmembrane region" description="Helical" evidence="1">
    <location>
        <begin position="7"/>
        <end position="26"/>
    </location>
</feature>
<dbReference type="InterPro" id="IPR003848">
    <property type="entry name" value="DUF218"/>
</dbReference>
<keyword evidence="4" id="KW-1185">Reference proteome</keyword>
<dbReference type="GO" id="GO:0005886">
    <property type="term" value="C:plasma membrane"/>
    <property type="evidence" value="ECO:0007669"/>
    <property type="project" value="TreeGrafter"/>
</dbReference>
<dbReference type="PANTHER" id="PTHR30336:SF20">
    <property type="entry name" value="DUF218 DOMAIN-CONTAINING PROTEIN"/>
    <property type="match status" value="1"/>
</dbReference>
<organism evidence="3 4">
    <name type="scientific">Gelidibacter maritimus</name>
    <dbReference type="NCBI Taxonomy" id="2761487"/>
    <lineage>
        <taxon>Bacteria</taxon>
        <taxon>Pseudomonadati</taxon>
        <taxon>Bacteroidota</taxon>
        <taxon>Flavobacteriia</taxon>
        <taxon>Flavobacteriales</taxon>
        <taxon>Flavobacteriaceae</taxon>
        <taxon>Gelidibacter</taxon>
    </lineage>
</organism>
<evidence type="ECO:0000313" key="3">
    <source>
        <dbReference type="EMBL" id="MBA6152790.1"/>
    </source>
</evidence>
<accession>A0A7W2M4Y8</accession>
<dbReference type="Pfam" id="PF02698">
    <property type="entry name" value="DUF218"/>
    <property type="match status" value="1"/>
</dbReference>
<protein>
    <submittedName>
        <fullName evidence="3">YdcF family protein</fullName>
    </submittedName>
</protein>
<evidence type="ECO:0000256" key="1">
    <source>
        <dbReference type="SAM" id="Phobius"/>
    </source>
</evidence>
<feature type="domain" description="DUF218" evidence="2">
    <location>
        <begin position="56"/>
        <end position="167"/>
    </location>
</feature>
<dbReference type="EMBL" id="JACGLT010000005">
    <property type="protein sequence ID" value="MBA6152790.1"/>
    <property type="molecule type" value="Genomic_DNA"/>
</dbReference>
<proteinExistence type="predicted"/>
<keyword evidence="1" id="KW-0472">Membrane</keyword>
<gene>
    <name evidence="3" type="ORF">H3Z82_08650</name>
</gene>
<keyword evidence="1" id="KW-0812">Transmembrane</keyword>
<evidence type="ECO:0000313" key="4">
    <source>
        <dbReference type="Proteomes" id="UP000541857"/>
    </source>
</evidence>
<name>A0A7W2M4Y8_9FLAO</name>
<dbReference type="Proteomes" id="UP000541857">
    <property type="component" value="Unassembled WGS sequence"/>
</dbReference>
<dbReference type="RefSeq" id="WP_182204981.1">
    <property type="nucleotide sequence ID" value="NZ_JACGLT010000005.1"/>
</dbReference>
<sequence>MKFLKTVLLLVILGVVALVATNYYIILKAKDNVYSNITELPKNKVGLLLGTSKYMVKGGVNPYYAYRIDAAVALFEAGKIDYILVSGDNGSAYYDEPTMFKDDLLKRGIPENRIVLDFAGFRTLDSVVRAKEVFGQNAFTIISQKFHNERAIYLANNFQIDAIAFNAKDVDNLYGLRTRGREYLARVKAAIDVLFNVQPKFLGEKMPIEQS</sequence>
<reference evidence="3 4" key="1">
    <citation type="submission" date="2020-07" db="EMBL/GenBank/DDBJ databases">
        <title>Bacterium isolated from marine sediment.</title>
        <authorList>
            <person name="Shang D."/>
        </authorList>
    </citation>
    <scope>NUCLEOTIDE SEQUENCE [LARGE SCALE GENOMIC DNA]</scope>
    <source>
        <strain evidence="3 4">F6074</strain>
    </source>
</reference>